<dbReference type="PANTHER" id="PTHR47053:SF1">
    <property type="entry name" value="MUREIN DD-ENDOPEPTIDASE MEPH-RELATED"/>
    <property type="match status" value="1"/>
</dbReference>
<feature type="chain" id="PRO_5022120816" evidence="8">
    <location>
        <begin position="28"/>
        <end position="493"/>
    </location>
</feature>
<evidence type="ECO:0000256" key="7">
    <source>
        <dbReference type="SAM" id="MobiDB-lite"/>
    </source>
</evidence>
<dbReference type="PROSITE" id="PS51935">
    <property type="entry name" value="NLPC_P60"/>
    <property type="match status" value="1"/>
</dbReference>
<proteinExistence type="inferred from homology"/>
<dbReference type="GO" id="GO:0008234">
    <property type="term" value="F:cysteine-type peptidase activity"/>
    <property type="evidence" value="ECO:0007669"/>
    <property type="project" value="UniProtKB-KW"/>
</dbReference>
<keyword evidence="6" id="KW-0175">Coiled coil</keyword>
<evidence type="ECO:0000313" key="10">
    <source>
        <dbReference type="EMBL" id="GEN87354.1"/>
    </source>
</evidence>
<evidence type="ECO:0000313" key="11">
    <source>
        <dbReference type="Proteomes" id="UP000321558"/>
    </source>
</evidence>
<dbReference type="SUPFAM" id="SSF54001">
    <property type="entry name" value="Cysteine proteinases"/>
    <property type="match status" value="1"/>
</dbReference>
<dbReference type="GO" id="GO:0006508">
    <property type="term" value="P:proteolysis"/>
    <property type="evidence" value="ECO:0007669"/>
    <property type="project" value="UniProtKB-KW"/>
</dbReference>
<evidence type="ECO:0000259" key="9">
    <source>
        <dbReference type="PROSITE" id="PS51935"/>
    </source>
</evidence>
<gene>
    <name evidence="10" type="primary">cwlO</name>
    <name evidence="10" type="ORF">OSO01_20930</name>
</gene>
<dbReference type="InterPro" id="IPR057309">
    <property type="entry name" value="PcsB_CC"/>
</dbReference>
<feature type="coiled-coil region" evidence="6">
    <location>
        <begin position="30"/>
        <end position="131"/>
    </location>
</feature>
<evidence type="ECO:0000256" key="3">
    <source>
        <dbReference type="ARBA" id="ARBA00022729"/>
    </source>
</evidence>
<dbReference type="PANTHER" id="PTHR47053">
    <property type="entry name" value="MUREIN DD-ENDOPEPTIDASE MEPH-RELATED"/>
    <property type="match status" value="1"/>
</dbReference>
<keyword evidence="2" id="KW-0645">Protease</keyword>
<dbReference type="InterPro" id="IPR000064">
    <property type="entry name" value="NLP_P60_dom"/>
</dbReference>
<dbReference type="Pfam" id="PF24568">
    <property type="entry name" value="CC_PcsB"/>
    <property type="match status" value="1"/>
</dbReference>
<dbReference type="Pfam" id="PF00877">
    <property type="entry name" value="NLPC_P60"/>
    <property type="match status" value="1"/>
</dbReference>
<keyword evidence="3 8" id="KW-0732">Signal</keyword>
<dbReference type="AlphaFoldDB" id="A0A511ZIT2"/>
<feature type="compositionally biased region" description="Basic and acidic residues" evidence="7">
    <location>
        <begin position="352"/>
        <end position="364"/>
    </location>
</feature>
<feature type="signal peptide" evidence="8">
    <location>
        <begin position="1"/>
        <end position="27"/>
    </location>
</feature>
<evidence type="ECO:0000256" key="4">
    <source>
        <dbReference type="ARBA" id="ARBA00022801"/>
    </source>
</evidence>
<evidence type="ECO:0000256" key="5">
    <source>
        <dbReference type="ARBA" id="ARBA00022807"/>
    </source>
</evidence>
<evidence type="ECO:0000256" key="2">
    <source>
        <dbReference type="ARBA" id="ARBA00022670"/>
    </source>
</evidence>
<dbReference type="Gene3D" id="3.90.1720.10">
    <property type="entry name" value="endopeptidase domain like (from Nostoc punctiforme)"/>
    <property type="match status" value="1"/>
</dbReference>
<feature type="domain" description="NlpC/P60" evidence="9">
    <location>
        <begin position="369"/>
        <end position="492"/>
    </location>
</feature>
<keyword evidence="4" id="KW-0378">Hydrolase</keyword>
<dbReference type="EMBL" id="BJYM01000007">
    <property type="protein sequence ID" value="GEN87354.1"/>
    <property type="molecule type" value="Genomic_DNA"/>
</dbReference>
<dbReference type="OrthoDB" id="9813368at2"/>
<keyword evidence="11" id="KW-1185">Reference proteome</keyword>
<feature type="compositionally biased region" description="Acidic residues" evidence="7">
    <location>
        <begin position="274"/>
        <end position="299"/>
    </location>
</feature>
<feature type="compositionally biased region" description="Low complexity" evidence="7">
    <location>
        <begin position="300"/>
        <end position="344"/>
    </location>
</feature>
<dbReference type="SUPFAM" id="SSF57997">
    <property type="entry name" value="Tropomyosin"/>
    <property type="match status" value="1"/>
</dbReference>
<comment type="caution">
    <text evidence="10">The sequence shown here is derived from an EMBL/GenBank/DDBJ whole genome shotgun (WGS) entry which is preliminary data.</text>
</comment>
<evidence type="ECO:0000256" key="1">
    <source>
        <dbReference type="ARBA" id="ARBA00007074"/>
    </source>
</evidence>
<accession>A0A511ZIT2</accession>
<dbReference type="InterPro" id="IPR038765">
    <property type="entry name" value="Papain-like_cys_pep_sf"/>
</dbReference>
<dbReference type="Proteomes" id="UP000321558">
    <property type="component" value="Unassembled WGS sequence"/>
</dbReference>
<comment type="similarity">
    <text evidence="1">Belongs to the peptidase C40 family.</text>
</comment>
<feature type="region of interest" description="Disordered" evidence="7">
    <location>
        <begin position="257"/>
        <end position="370"/>
    </location>
</feature>
<keyword evidence="5" id="KW-0788">Thiol protease</keyword>
<name>A0A511ZIT2_9BACI</name>
<evidence type="ECO:0000256" key="8">
    <source>
        <dbReference type="SAM" id="SignalP"/>
    </source>
</evidence>
<feature type="coiled-coil region" evidence="6">
    <location>
        <begin position="168"/>
        <end position="240"/>
    </location>
</feature>
<evidence type="ECO:0000256" key="6">
    <source>
        <dbReference type="SAM" id="Coils"/>
    </source>
</evidence>
<dbReference type="RefSeq" id="WP_147210327.1">
    <property type="nucleotide sequence ID" value="NZ_BJYM01000007.1"/>
</dbReference>
<protein>
    <submittedName>
        <fullName evidence="10">Peptidoglycan DL-endopeptidase CwlO</fullName>
    </submittedName>
</protein>
<reference evidence="10 11" key="1">
    <citation type="submission" date="2019-07" db="EMBL/GenBank/DDBJ databases">
        <title>Whole genome shotgun sequence of Oceanobacillus sojae NBRC 105379.</title>
        <authorList>
            <person name="Hosoyama A."/>
            <person name="Uohara A."/>
            <person name="Ohji S."/>
            <person name="Ichikawa N."/>
        </authorList>
    </citation>
    <scope>NUCLEOTIDE SEQUENCE [LARGE SCALE GENOMIC DNA]</scope>
    <source>
        <strain evidence="10 11">NBRC 105379</strain>
    </source>
</reference>
<dbReference type="STRING" id="582851.GCA_900162665_01316"/>
<dbReference type="InterPro" id="IPR051202">
    <property type="entry name" value="Peptidase_C40"/>
</dbReference>
<organism evidence="10 11">
    <name type="scientific">Oceanobacillus sojae</name>
    <dbReference type="NCBI Taxonomy" id="582851"/>
    <lineage>
        <taxon>Bacteria</taxon>
        <taxon>Bacillati</taxon>
        <taxon>Bacillota</taxon>
        <taxon>Bacilli</taxon>
        <taxon>Bacillales</taxon>
        <taxon>Bacillaceae</taxon>
        <taxon>Oceanobacillus</taxon>
    </lineage>
</organism>
<dbReference type="Gene3D" id="6.10.250.3150">
    <property type="match status" value="1"/>
</dbReference>
<sequence length="493" mass="52611">MKKTVMTLTAASVVGLSSVFFSGPVKAESVEDLENRQSQVQEDRDSVQANLSDAENEVADVLVDLQNLQQEIDDLNSALEKNQQKLDETEDGISTTEAEISELEAEIGELEEAIEKRTEILKERAVSLQQNGGDISYLEVLFGAQDFSDFVGRVSAVNKITDSDLALLEQQEEDKQAVADKQETVESKLDELNQLKTDLTGINNTITEQKDAAEDKESSLKDKENELTALIDDLQIEDSRLAAIEQDVADRLEVATAPAPETLIASASVGSNEDSSEEESNTENESSEESAEEPAEQEEAPVSQEEAASNNEDTNNNDNNNSGNSDNSSSTTESGSNGGSSESNQAQTQAPKKPEKKEEPKEESAPSTGSGISAVLSAAQGQTYQNQYVWGGKSPSTGFDCSGFVSWAFAQAGYSIPSYTGALVGTGKAVDSGSKQPGDLVFFNTNGTNGHVGIYLGNNKFIGSQSSTGVAVADMSPGSYWGGQFSGTVRRVQ</sequence>